<dbReference type="GO" id="GO:0071007">
    <property type="term" value="C:U2-type catalytic step 2 spliceosome"/>
    <property type="evidence" value="ECO:0007669"/>
    <property type="project" value="TreeGrafter"/>
</dbReference>
<keyword evidence="7" id="KW-0539">Nucleus</keyword>
<dbReference type="GO" id="GO:0000974">
    <property type="term" value="C:Prp19 complex"/>
    <property type="evidence" value="ECO:0007669"/>
    <property type="project" value="TreeGrafter"/>
</dbReference>
<evidence type="ECO:0000256" key="1">
    <source>
        <dbReference type="ARBA" id="ARBA00004123"/>
    </source>
</evidence>
<feature type="domain" description="Pre-mRNA-splicing factor Syf1-like N-terminal HAT-repeats" evidence="11">
    <location>
        <begin position="51"/>
        <end position="197"/>
    </location>
</feature>
<feature type="domain" description="Pre-mRNA-splicing factor Syf1/CRNKL1-like C-terminal HAT-repeats" evidence="10">
    <location>
        <begin position="368"/>
        <end position="503"/>
    </location>
</feature>
<dbReference type="Proteomes" id="UP001306508">
    <property type="component" value="Unassembled WGS sequence"/>
</dbReference>
<keyword evidence="5" id="KW-0677">Repeat</keyword>
<comment type="similarity">
    <text evidence="2">Belongs to the crooked-neck family.</text>
</comment>
<evidence type="ECO:0000256" key="7">
    <source>
        <dbReference type="ARBA" id="ARBA00023242"/>
    </source>
</evidence>
<dbReference type="Gene3D" id="1.25.40.10">
    <property type="entry name" value="Tetratricopeptide repeat domain"/>
    <property type="match status" value="2"/>
</dbReference>
<dbReference type="InterPro" id="IPR055430">
    <property type="entry name" value="HAT_Syf1_CNRKL1_C"/>
</dbReference>
<comment type="subcellular location">
    <subcellularLocation>
        <location evidence="1">Nucleus</location>
    </subcellularLocation>
</comment>
<dbReference type="SMART" id="SM00386">
    <property type="entry name" value="HAT"/>
    <property type="match status" value="11"/>
</dbReference>
<evidence type="ECO:0000313" key="13">
    <source>
        <dbReference type="Proteomes" id="UP001306508"/>
    </source>
</evidence>
<dbReference type="InterPro" id="IPR045075">
    <property type="entry name" value="Syf1-like"/>
</dbReference>
<dbReference type="AlphaFoldDB" id="A0AAN7WDY0"/>
<dbReference type="PANTHER" id="PTHR11246:SF3">
    <property type="entry name" value="CROOKED NECK-LIKE PROTEIN 1"/>
    <property type="match status" value="1"/>
</dbReference>
<keyword evidence="4" id="KW-0747">Spliceosome</keyword>
<comment type="caution">
    <text evidence="12">The sequence shown here is derived from an EMBL/GenBank/DDBJ whole genome shotgun (WGS) entry which is preliminary data.</text>
</comment>
<accession>A0AAN7WDY0</accession>
<name>A0AAN7WDY0_9SACH</name>
<dbReference type="PANTHER" id="PTHR11246">
    <property type="entry name" value="PRE-MRNA SPLICING FACTOR"/>
    <property type="match status" value="1"/>
</dbReference>
<evidence type="ECO:0000259" key="11">
    <source>
        <dbReference type="Pfam" id="PF23233"/>
    </source>
</evidence>
<sequence length="699" mass="84219">MDSLIEEKKPPITDIEILNEAFARKKPVKISTKVDVIDLEELKDYQLRKRTEYESYLKRNRLDIGQWIRYALFEIEQHDMRRARSIFERALLVDISHVPLWIRYIDCELKYRYVNHARNLLERAVSTLPRVDKLWYKYLFVEESLENWNIVRSLYNRWVSLEPNFNAWDSYIDFEIRQNQMNNVRNIYSRYVNVFPETTQVWFKWLKFESIYGSNSTIRKVYSIAVDTLISHEETLSNIPDFQENLIELIISFANWEASIQETERAKAIFSLAIEKWPNNTTLNKSYLDLKKRYGDSQTIDEGVLMKRKSHYEKLLSERKKDYDTWWIYLDFIEENFPSQMLVSLEKATDLNNKPPLNLTQSKVNISWQRYLYLWIRRLIYIELKSNDISRCRELYSKVIEEIIIPSKLSYNKIWLMFAQFEIRQENIDLARKILGRCIGISPNEELFQEYINIEIKLKEFDRVRKLYEKFIEFNPMDMSTWFAYIQLEENLGDEDRVRGIFRIMLNNEVMNLGLGVRKIIMEKFITFETDVEEYNNGKSLYREFLEITNYSLETWISYAMYVCSVPTDDQLIAMSEANQDLDEDNEIMFEPDEVNFDKGREVYEEALMYFKNKNDSKNRFELLKALQEFEKRFGTDETQDRVSKRLPKLERKRFLQNGVELEKINYIFPEDNELSVESENNSSKFLALVKKWKQDQNK</sequence>
<dbReference type="EMBL" id="JAWIZZ010000071">
    <property type="protein sequence ID" value="KAK5773690.1"/>
    <property type="molecule type" value="Genomic_DNA"/>
</dbReference>
<evidence type="ECO:0000256" key="3">
    <source>
        <dbReference type="ARBA" id="ARBA00022664"/>
    </source>
</evidence>
<dbReference type="Pfam" id="PF23231">
    <property type="entry name" value="HAT_Syf1_CNRKL1_C"/>
    <property type="match status" value="1"/>
</dbReference>
<dbReference type="GO" id="GO:0000245">
    <property type="term" value="P:spliceosomal complex assembly"/>
    <property type="evidence" value="ECO:0007669"/>
    <property type="project" value="TreeGrafter"/>
</dbReference>
<evidence type="ECO:0000313" key="12">
    <source>
        <dbReference type="EMBL" id="KAK5773690.1"/>
    </source>
</evidence>
<reference evidence="13" key="1">
    <citation type="submission" date="2023-07" db="EMBL/GenBank/DDBJ databases">
        <title>A draft genome of Kazachstania heterogenica Y-27499.</title>
        <authorList>
            <person name="Donic C."/>
            <person name="Kralova J.S."/>
            <person name="Fidel L."/>
            <person name="Ben-Dor S."/>
            <person name="Jung S."/>
        </authorList>
    </citation>
    <scope>NUCLEOTIDE SEQUENCE [LARGE SCALE GENOMIC DNA]</scope>
    <source>
        <strain evidence="13">Y27499</strain>
    </source>
</reference>
<dbReference type="GO" id="GO:0071014">
    <property type="term" value="C:post-mRNA release spliceosomal complex"/>
    <property type="evidence" value="ECO:0007669"/>
    <property type="project" value="TreeGrafter"/>
</dbReference>
<dbReference type="SUPFAM" id="SSF48452">
    <property type="entry name" value="TPR-like"/>
    <property type="match status" value="3"/>
</dbReference>
<keyword evidence="13" id="KW-1185">Reference proteome</keyword>
<dbReference type="InterPro" id="IPR055433">
    <property type="entry name" value="HAT_Syf1-like_N"/>
</dbReference>
<protein>
    <recommendedName>
        <fullName evidence="9">Pre-mRNA-splicing factor CLF1</fullName>
    </recommendedName>
</protein>
<comment type="function">
    <text evidence="8">Involved in pre-mRNA splicing and cell cycle progression. Required for the spliceosome assembly and initiation of the DNA replication.</text>
</comment>
<dbReference type="Pfam" id="PF23233">
    <property type="entry name" value="HAT_Syf1_CNRKL1_N"/>
    <property type="match status" value="1"/>
</dbReference>
<dbReference type="GO" id="GO:0071011">
    <property type="term" value="C:precatalytic spliceosome"/>
    <property type="evidence" value="ECO:0007669"/>
    <property type="project" value="TreeGrafter"/>
</dbReference>
<gene>
    <name evidence="12" type="ORF">RI543_004999</name>
</gene>
<evidence type="ECO:0000256" key="4">
    <source>
        <dbReference type="ARBA" id="ARBA00022728"/>
    </source>
</evidence>
<organism evidence="12 13">
    <name type="scientific">Arxiozyma heterogenica</name>
    <dbReference type="NCBI Taxonomy" id="278026"/>
    <lineage>
        <taxon>Eukaryota</taxon>
        <taxon>Fungi</taxon>
        <taxon>Dikarya</taxon>
        <taxon>Ascomycota</taxon>
        <taxon>Saccharomycotina</taxon>
        <taxon>Saccharomycetes</taxon>
        <taxon>Saccharomycetales</taxon>
        <taxon>Saccharomycetaceae</taxon>
        <taxon>Arxiozyma</taxon>
    </lineage>
</organism>
<proteinExistence type="inferred from homology"/>
<evidence type="ECO:0000256" key="5">
    <source>
        <dbReference type="ARBA" id="ARBA00022737"/>
    </source>
</evidence>
<evidence type="ECO:0000256" key="2">
    <source>
        <dbReference type="ARBA" id="ARBA00008644"/>
    </source>
</evidence>
<keyword evidence="3" id="KW-0507">mRNA processing</keyword>
<keyword evidence="6" id="KW-0508">mRNA splicing</keyword>
<evidence type="ECO:0000259" key="10">
    <source>
        <dbReference type="Pfam" id="PF23231"/>
    </source>
</evidence>
<dbReference type="InterPro" id="IPR003107">
    <property type="entry name" value="HAT"/>
</dbReference>
<evidence type="ECO:0000256" key="6">
    <source>
        <dbReference type="ARBA" id="ARBA00023187"/>
    </source>
</evidence>
<evidence type="ECO:0000256" key="8">
    <source>
        <dbReference type="ARBA" id="ARBA00037040"/>
    </source>
</evidence>
<dbReference type="InterPro" id="IPR011990">
    <property type="entry name" value="TPR-like_helical_dom_sf"/>
</dbReference>
<evidence type="ECO:0000256" key="9">
    <source>
        <dbReference type="ARBA" id="ARBA00039167"/>
    </source>
</evidence>